<proteinExistence type="predicted"/>
<gene>
    <name evidence="3" type="ORF">PMEA_00002925</name>
</gene>
<reference evidence="3 4" key="1">
    <citation type="submission" date="2022-05" db="EMBL/GenBank/DDBJ databases">
        <authorList>
            <consortium name="Genoscope - CEA"/>
            <person name="William W."/>
        </authorList>
    </citation>
    <scope>NUCLEOTIDE SEQUENCE [LARGE SCALE GENOMIC DNA]</scope>
</reference>
<dbReference type="SUPFAM" id="SSF54695">
    <property type="entry name" value="POZ domain"/>
    <property type="match status" value="1"/>
</dbReference>
<keyword evidence="1" id="KW-0812">Transmembrane</keyword>
<name>A0AAU9WG48_9CNID</name>
<organism evidence="3 4">
    <name type="scientific">Pocillopora meandrina</name>
    <dbReference type="NCBI Taxonomy" id="46732"/>
    <lineage>
        <taxon>Eukaryota</taxon>
        <taxon>Metazoa</taxon>
        <taxon>Cnidaria</taxon>
        <taxon>Anthozoa</taxon>
        <taxon>Hexacorallia</taxon>
        <taxon>Scleractinia</taxon>
        <taxon>Astrocoeniina</taxon>
        <taxon>Pocilloporidae</taxon>
        <taxon>Pocillopora</taxon>
    </lineage>
</organism>
<accession>A0AAU9WG48</accession>
<evidence type="ECO:0000313" key="3">
    <source>
        <dbReference type="EMBL" id="CAH3109319.1"/>
    </source>
</evidence>
<evidence type="ECO:0000259" key="2">
    <source>
        <dbReference type="PROSITE" id="PS50097"/>
    </source>
</evidence>
<feature type="transmembrane region" description="Helical" evidence="1">
    <location>
        <begin position="52"/>
        <end position="69"/>
    </location>
</feature>
<dbReference type="Proteomes" id="UP001159428">
    <property type="component" value="Unassembled WGS sequence"/>
</dbReference>
<dbReference type="Gene3D" id="3.30.710.10">
    <property type="entry name" value="Potassium Channel Kv1.1, Chain A"/>
    <property type="match status" value="1"/>
</dbReference>
<dbReference type="GO" id="GO:0022008">
    <property type="term" value="P:neurogenesis"/>
    <property type="evidence" value="ECO:0007669"/>
    <property type="project" value="TreeGrafter"/>
</dbReference>
<comment type="caution">
    <text evidence="3">The sequence shown here is derived from an EMBL/GenBank/DDBJ whole genome shotgun (WGS) entry which is preliminary data.</text>
</comment>
<sequence>MAAEDNWQTKLQTIVERSAFIFNNEMLSDVKFVVPLSSAESKSTKAMPAHKFVLAFSSPVFFAMFYGQMAETKDCIELPDCDYDSLLELFRFLYSDEVTLSGSNVMQVMYYT</sequence>
<keyword evidence="1" id="KW-0472">Membrane</keyword>
<evidence type="ECO:0000256" key="1">
    <source>
        <dbReference type="SAM" id="Phobius"/>
    </source>
</evidence>
<protein>
    <recommendedName>
        <fullName evidence="2">BTB domain-containing protein</fullName>
    </recommendedName>
</protein>
<dbReference type="GO" id="GO:0005829">
    <property type="term" value="C:cytosol"/>
    <property type="evidence" value="ECO:0007669"/>
    <property type="project" value="TreeGrafter"/>
</dbReference>
<keyword evidence="1" id="KW-1133">Transmembrane helix</keyword>
<dbReference type="PROSITE" id="PS50097">
    <property type="entry name" value="BTB"/>
    <property type="match status" value="1"/>
</dbReference>
<evidence type="ECO:0000313" key="4">
    <source>
        <dbReference type="Proteomes" id="UP001159428"/>
    </source>
</evidence>
<dbReference type="PANTHER" id="PTHR45774">
    <property type="entry name" value="BTB/POZ DOMAIN-CONTAINING"/>
    <property type="match status" value="1"/>
</dbReference>
<dbReference type="AlphaFoldDB" id="A0AAU9WG48"/>
<dbReference type="Pfam" id="PF00651">
    <property type="entry name" value="BTB"/>
    <property type="match status" value="1"/>
</dbReference>
<keyword evidence="4" id="KW-1185">Reference proteome</keyword>
<dbReference type="InterPro" id="IPR000210">
    <property type="entry name" value="BTB/POZ_dom"/>
</dbReference>
<dbReference type="PANTHER" id="PTHR45774:SF3">
    <property type="entry name" value="BTB (POZ) DOMAIN-CONTAINING 2B-RELATED"/>
    <property type="match status" value="1"/>
</dbReference>
<feature type="domain" description="BTB" evidence="2">
    <location>
        <begin position="28"/>
        <end position="102"/>
    </location>
</feature>
<dbReference type="EMBL" id="CALNXJ010000011">
    <property type="protein sequence ID" value="CAH3109319.1"/>
    <property type="molecule type" value="Genomic_DNA"/>
</dbReference>
<dbReference type="InterPro" id="IPR011333">
    <property type="entry name" value="SKP1/BTB/POZ_sf"/>
</dbReference>